<dbReference type="AlphaFoldDB" id="A0AAV8PHQ9"/>
<evidence type="ECO:0000313" key="2">
    <source>
        <dbReference type="Proteomes" id="UP001222027"/>
    </source>
</evidence>
<organism evidence="1 2">
    <name type="scientific">Ensete ventricosum</name>
    <name type="common">Abyssinian banana</name>
    <name type="synonym">Musa ensete</name>
    <dbReference type="NCBI Taxonomy" id="4639"/>
    <lineage>
        <taxon>Eukaryota</taxon>
        <taxon>Viridiplantae</taxon>
        <taxon>Streptophyta</taxon>
        <taxon>Embryophyta</taxon>
        <taxon>Tracheophyta</taxon>
        <taxon>Spermatophyta</taxon>
        <taxon>Magnoliopsida</taxon>
        <taxon>Liliopsida</taxon>
        <taxon>Zingiberales</taxon>
        <taxon>Musaceae</taxon>
        <taxon>Ensete</taxon>
    </lineage>
</organism>
<dbReference type="EMBL" id="JAQQAF010000005">
    <property type="protein sequence ID" value="KAJ8484971.1"/>
    <property type="molecule type" value="Genomic_DNA"/>
</dbReference>
<gene>
    <name evidence="1" type="ORF">OPV22_017456</name>
</gene>
<evidence type="ECO:0000313" key="1">
    <source>
        <dbReference type="EMBL" id="KAJ8484971.1"/>
    </source>
</evidence>
<comment type="caution">
    <text evidence="1">The sequence shown here is derived from an EMBL/GenBank/DDBJ whole genome shotgun (WGS) entry which is preliminary data.</text>
</comment>
<dbReference type="Gene3D" id="3.40.50.450">
    <property type="match status" value="1"/>
</dbReference>
<proteinExistence type="predicted"/>
<keyword evidence="2" id="KW-1185">Reference proteome</keyword>
<sequence length="67" mass="7832">MAVDEGFITRAARNIIISTPSAKELIRKFEEYVSEYEANLVWDTENEKQTWIDDISDFSFLPYPTLL</sequence>
<dbReference type="Proteomes" id="UP001222027">
    <property type="component" value="Unassembled WGS sequence"/>
</dbReference>
<name>A0AAV8PHQ9_ENSVE</name>
<reference evidence="1 2" key="1">
    <citation type="submission" date="2022-12" db="EMBL/GenBank/DDBJ databases">
        <title>Chromosome-scale assembly of the Ensete ventricosum genome.</title>
        <authorList>
            <person name="Dussert Y."/>
            <person name="Stocks J."/>
            <person name="Wendawek A."/>
            <person name="Woldeyes F."/>
            <person name="Nichols R.A."/>
            <person name="Borrell J.S."/>
        </authorList>
    </citation>
    <scope>NUCLEOTIDE SEQUENCE [LARGE SCALE GENOMIC DNA]</scope>
    <source>
        <strain evidence="2">cv. Maze</strain>
        <tissue evidence="1">Seeds</tissue>
    </source>
</reference>
<protein>
    <submittedName>
        <fullName evidence="1">Uncharacterized protein</fullName>
    </submittedName>
</protein>
<accession>A0AAV8PHQ9</accession>